<protein>
    <recommendedName>
        <fullName evidence="3">DHHW protein</fullName>
    </recommendedName>
</protein>
<accession>A0AAE3DSA0</accession>
<proteinExistence type="predicted"/>
<organism evidence="1 2">
    <name type="scientific">Fusicatenibacter faecihominis</name>
    <dbReference type="NCBI Taxonomy" id="2881276"/>
    <lineage>
        <taxon>Bacteria</taxon>
        <taxon>Bacillati</taxon>
        <taxon>Bacillota</taxon>
        <taxon>Clostridia</taxon>
        <taxon>Lachnospirales</taxon>
        <taxon>Lachnospiraceae</taxon>
        <taxon>Fusicatenibacter</taxon>
    </lineage>
</organism>
<dbReference type="AlphaFoldDB" id="A0AAE3DSA0"/>
<dbReference type="Proteomes" id="UP001197875">
    <property type="component" value="Unassembled WGS sequence"/>
</dbReference>
<evidence type="ECO:0008006" key="3">
    <source>
        <dbReference type="Google" id="ProtNLM"/>
    </source>
</evidence>
<gene>
    <name evidence="1" type="ORF">LKD71_07350</name>
</gene>
<comment type="caution">
    <text evidence="1">The sequence shown here is derived from an EMBL/GenBank/DDBJ whole genome shotgun (WGS) entry which is preliminary data.</text>
</comment>
<evidence type="ECO:0000313" key="1">
    <source>
        <dbReference type="EMBL" id="MCC2189620.1"/>
    </source>
</evidence>
<dbReference type="InterPro" id="IPR025945">
    <property type="entry name" value="DHHW"/>
</dbReference>
<reference evidence="1 2" key="1">
    <citation type="submission" date="2021-10" db="EMBL/GenBank/DDBJ databases">
        <title>Anaerobic single-cell dispensing facilitates the cultivation of human gut bacteria.</title>
        <authorList>
            <person name="Afrizal A."/>
        </authorList>
    </citation>
    <scope>NUCLEOTIDE SEQUENCE [LARGE SCALE GENOMIC DNA]</scope>
    <source>
        <strain evidence="1 2">CLA-AA-H277</strain>
    </source>
</reference>
<keyword evidence="2" id="KW-1185">Reference proteome</keyword>
<dbReference type="EMBL" id="JAJEPR010000009">
    <property type="protein sequence ID" value="MCC2189620.1"/>
    <property type="molecule type" value="Genomic_DNA"/>
</dbReference>
<dbReference type="Pfam" id="PF14286">
    <property type="entry name" value="DHHW"/>
    <property type="match status" value="2"/>
</dbReference>
<dbReference type="RefSeq" id="WP_227614928.1">
    <property type="nucleotide sequence ID" value="NZ_JAJEPR010000009.1"/>
</dbReference>
<evidence type="ECO:0000313" key="2">
    <source>
        <dbReference type="Proteomes" id="UP001197875"/>
    </source>
</evidence>
<name>A0AAE3DSA0_9FIRM</name>
<sequence length="397" mass="45388">MKRKKRLRRKEYLALERKKKDRQNKVLTGLFLALVFGGTAATFLVPKREFSDRENRALQQFPKASVDSVLNGEFESDYETYLSDQFPGRDGWIRVKTEAELAMGKDEIKNIYFAKDDYLIESHEGSFTTDTAEKNIGYLAAFLKSQENRFETGRITAMIVPNAVEILKDKLPKYAPDSGESAYLSKIQAAVPASMWFDASSVLAEHKDEYIYYRTDHHWTTLGAWYAYQAWAEAKGFSPAPLSDYTVETLTTDFKGTIESKVGVDVVPDTIQSFMKKDLPAYTLDYNNGQKSSDDLYDRSYLEGKDKYSVFFGGNQPVIRASIKNNSARKLLVIKDSYAHCFLPFTFEDFSEVDFIDIRYFNESLKNYLETSDYTDLLFLYNASGFAEDVSLAKLLS</sequence>